<comment type="caution">
    <text evidence="7">The sequence shown here is derived from an EMBL/GenBank/DDBJ whole genome shotgun (WGS) entry which is preliminary data.</text>
</comment>
<evidence type="ECO:0000313" key="7">
    <source>
        <dbReference type="EMBL" id="KAJ4961632.1"/>
    </source>
</evidence>
<evidence type="ECO:0000256" key="3">
    <source>
        <dbReference type="ARBA" id="ARBA00022989"/>
    </source>
</evidence>
<feature type="transmembrane region" description="Helical" evidence="5">
    <location>
        <begin position="241"/>
        <end position="260"/>
    </location>
</feature>
<comment type="subcellular location">
    <subcellularLocation>
        <location evidence="1">Membrane</location>
        <topology evidence="1">Multi-pass membrane protein</topology>
    </subcellularLocation>
</comment>
<keyword evidence="4 5" id="KW-0472">Membrane</keyword>
<evidence type="ECO:0000256" key="1">
    <source>
        <dbReference type="ARBA" id="ARBA00004141"/>
    </source>
</evidence>
<feature type="transmembrane region" description="Helical" evidence="5">
    <location>
        <begin position="129"/>
        <end position="152"/>
    </location>
</feature>
<sequence length="321" mass="35427">MTCSAAELGQHLNSTASADYICKLFGEVQNKFIDTSYSIDITYLLFSACFIFSMQLGFNTMNIMLTNVLATATGGLFYFFFQSELICHLPHILYLSHWLRLSGCSHWFWSTNVWASAFNTNSLLFGSGVINFASSGIVHLVGGVVGLSRALNEGPFIHSTGTYYSQWSTVGRTAVMTTFAGFLVALTTLFGKWLISDTDSPPLSVSYHVHQIICGFVAAWVLIGCNKLAEKFKYAEPLEGAQLHGGCGAWGIIFTALFASEAYINELLAAHIIQILVIFGWVSVTMATIFYVLHKLKLLRVSVEDEISRMDLTRHGGFVDL</sequence>
<dbReference type="GO" id="GO:0005886">
    <property type="term" value="C:plasma membrane"/>
    <property type="evidence" value="ECO:0007669"/>
    <property type="project" value="TreeGrafter"/>
</dbReference>
<feature type="transmembrane region" description="Helical" evidence="5">
    <location>
        <begin position="207"/>
        <end position="229"/>
    </location>
</feature>
<feature type="domain" description="Ammonium transporter AmtB-like" evidence="6">
    <location>
        <begin position="85"/>
        <end position="155"/>
    </location>
</feature>
<evidence type="ECO:0000256" key="5">
    <source>
        <dbReference type="SAM" id="Phobius"/>
    </source>
</evidence>
<dbReference type="SUPFAM" id="SSF111352">
    <property type="entry name" value="Ammonium transporter"/>
    <property type="match status" value="1"/>
</dbReference>
<feature type="transmembrane region" description="Helical" evidence="5">
    <location>
        <begin position="41"/>
        <end position="58"/>
    </location>
</feature>
<dbReference type="OrthoDB" id="534912at2759"/>
<keyword evidence="3 5" id="KW-1133">Transmembrane helix</keyword>
<feature type="domain" description="Ammonium transporter AmtB-like" evidence="6">
    <location>
        <begin position="206"/>
        <end position="317"/>
    </location>
</feature>
<dbReference type="GO" id="GO:0008519">
    <property type="term" value="F:ammonium channel activity"/>
    <property type="evidence" value="ECO:0007669"/>
    <property type="project" value="InterPro"/>
</dbReference>
<dbReference type="InterPro" id="IPR029020">
    <property type="entry name" value="Ammonium/urea_transptr"/>
</dbReference>
<keyword evidence="2 5" id="KW-0812">Transmembrane</keyword>
<keyword evidence="8" id="KW-1185">Reference proteome</keyword>
<gene>
    <name evidence="7" type="ORF">NE237_021542</name>
</gene>
<dbReference type="PANTHER" id="PTHR11730">
    <property type="entry name" value="AMMONIUM TRANSPORTER"/>
    <property type="match status" value="1"/>
</dbReference>
<evidence type="ECO:0000313" key="8">
    <source>
        <dbReference type="Proteomes" id="UP001141806"/>
    </source>
</evidence>
<evidence type="ECO:0000256" key="4">
    <source>
        <dbReference type="ARBA" id="ARBA00023136"/>
    </source>
</evidence>
<dbReference type="Gene3D" id="1.10.3430.10">
    <property type="entry name" value="Ammonium transporter AmtB like domains"/>
    <property type="match status" value="1"/>
</dbReference>
<proteinExistence type="predicted"/>
<dbReference type="AlphaFoldDB" id="A0A9Q0HCK4"/>
<dbReference type="InterPro" id="IPR024041">
    <property type="entry name" value="NH4_transpt_AmtB-like_dom"/>
</dbReference>
<evidence type="ECO:0000256" key="2">
    <source>
        <dbReference type="ARBA" id="ARBA00022692"/>
    </source>
</evidence>
<accession>A0A9Q0HCK4</accession>
<feature type="transmembrane region" description="Helical" evidence="5">
    <location>
        <begin position="173"/>
        <end position="195"/>
    </location>
</feature>
<name>A0A9Q0HCK4_9MAGN</name>
<dbReference type="PANTHER" id="PTHR11730:SF121">
    <property type="entry name" value="AMMONIUM TRANSPORTER 1 MEMBER 1"/>
    <property type="match status" value="1"/>
</dbReference>
<feature type="transmembrane region" description="Helical" evidence="5">
    <location>
        <begin position="272"/>
        <end position="293"/>
    </location>
</feature>
<evidence type="ECO:0000259" key="6">
    <source>
        <dbReference type="Pfam" id="PF00909"/>
    </source>
</evidence>
<protein>
    <recommendedName>
        <fullName evidence="6">Ammonium transporter AmtB-like domain-containing protein</fullName>
    </recommendedName>
</protein>
<dbReference type="EMBL" id="JAMYWD010000009">
    <property type="protein sequence ID" value="KAJ4961632.1"/>
    <property type="molecule type" value="Genomic_DNA"/>
</dbReference>
<organism evidence="7 8">
    <name type="scientific">Protea cynaroides</name>
    <dbReference type="NCBI Taxonomy" id="273540"/>
    <lineage>
        <taxon>Eukaryota</taxon>
        <taxon>Viridiplantae</taxon>
        <taxon>Streptophyta</taxon>
        <taxon>Embryophyta</taxon>
        <taxon>Tracheophyta</taxon>
        <taxon>Spermatophyta</taxon>
        <taxon>Magnoliopsida</taxon>
        <taxon>Proteales</taxon>
        <taxon>Proteaceae</taxon>
        <taxon>Protea</taxon>
    </lineage>
</organism>
<dbReference type="Pfam" id="PF00909">
    <property type="entry name" value="Ammonium_transp"/>
    <property type="match status" value="2"/>
</dbReference>
<reference evidence="7" key="1">
    <citation type="journal article" date="2023" name="Plant J.">
        <title>The genome of the king protea, Protea cynaroides.</title>
        <authorList>
            <person name="Chang J."/>
            <person name="Duong T.A."/>
            <person name="Schoeman C."/>
            <person name="Ma X."/>
            <person name="Roodt D."/>
            <person name="Barker N."/>
            <person name="Li Z."/>
            <person name="Van de Peer Y."/>
            <person name="Mizrachi E."/>
        </authorList>
    </citation>
    <scope>NUCLEOTIDE SEQUENCE</scope>
    <source>
        <tissue evidence="7">Young leaves</tissue>
    </source>
</reference>
<dbReference type="GO" id="GO:0097272">
    <property type="term" value="P:ammonium homeostasis"/>
    <property type="evidence" value="ECO:0007669"/>
    <property type="project" value="TreeGrafter"/>
</dbReference>
<dbReference type="Proteomes" id="UP001141806">
    <property type="component" value="Unassembled WGS sequence"/>
</dbReference>